<keyword evidence="1" id="KW-0472">Membrane</keyword>
<reference evidence="2 3" key="1">
    <citation type="submission" date="2024-06" db="EMBL/GenBank/DDBJ databases">
        <title>The Natural Products Discovery Center: Release of the First 8490 Sequenced Strains for Exploring Actinobacteria Biosynthetic Diversity.</title>
        <authorList>
            <person name="Kalkreuter E."/>
            <person name="Kautsar S.A."/>
            <person name="Yang D."/>
            <person name="Bader C.D."/>
            <person name="Teijaro C.N."/>
            <person name="Fluegel L."/>
            <person name="Davis C.M."/>
            <person name="Simpson J.R."/>
            <person name="Lauterbach L."/>
            <person name="Steele A.D."/>
            <person name="Gui C."/>
            <person name="Meng S."/>
            <person name="Li G."/>
            <person name="Viehrig K."/>
            <person name="Ye F."/>
            <person name="Su P."/>
            <person name="Kiefer A.F."/>
            <person name="Nichols A."/>
            <person name="Cepeda A.J."/>
            <person name="Yan W."/>
            <person name="Fan B."/>
            <person name="Jiang Y."/>
            <person name="Adhikari A."/>
            <person name="Zheng C.-J."/>
            <person name="Schuster L."/>
            <person name="Cowan T.M."/>
            <person name="Smanski M.J."/>
            <person name="Chevrette M.G."/>
            <person name="De Carvalho L.P.S."/>
            <person name="Shen B."/>
        </authorList>
    </citation>
    <scope>NUCLEOTIDE SEQUENCE [LARGE SCALE GENOMIC DNA]</scope>
    <source>
        <strain evidence="2 3">NPDC019583</strain>
    </source>
</reference>
<dbReference type="RefSeq" id="WP_359793624.1">
    <property type="nucleotide sequence ID" value="NZ_JBEYBN010000080.1"/>
</dbReference>
<comment type="caution">
    <text evidence="2">The sequence shown here is derived from an EMBL/GenBank/DDBJ whole genome shotgun (WGS) entry which is preliminary data.</text>
</comment>
<proteinExistence type="predicted"/>
<sequence length="55" mass="6109">MLTPLVIDHDGPLIDHDGPLGLLGLVGWLMWVVWIVVYGIVLMRPVPAPRRPTGR</sequence>
<evidence type="ECO:0000313" key="3">
    <source>
        <dbReference type="Proteomes" id="UP001550603"/>
    </source>
</evidence>
<keyword evidence="1" id="KW-0812">Transmembrane</keyword>
<gene>
    <name evidence="2" type="ORF">ABZ568_35795</name>
</gene>
<name>A0ABV2Y601_9ACTN</name>
<evidence type="ECO:0000313" key="2">
    <source>
        <dbReference type="EMBL" id="MEU2271696.1"/>
    </source>
</evidence>
<dbReference type="Proteomes" id="UP001550603">
    <property type="component" value="Unassembled WGS sequence"/>
</dbReference>
<keyword evidence="3" id="KW-1185">Reference proteome</keyword>
<accession>A0ABV2Y601</accession>
<evidence type="ECO:0000256" key="1">
    <source>
        <dbReference type="SAM" id="Phobius"/>
    </source>
</evidence>
<feature type="transmembrane region" description="Helical" evidence="1">
    <location>
        <begin position="20"/>
        <end position="41"/>
    </location>
</feature>
<protein>
    <submittedName>
        <fullName evidence="2">Uncharacterized protein</fullName>
    </submittedName>
</protein>
<dbReference type="EMBL" id="JBEYBN010000080">
    <property type="protein sequence ID" value="MEU2271696.1"/>
    <property type="molecule type" value="Genomic_DNA"/>
</dbReference>
<organism evidence="2 3">
    <name type="scientific">Streptomyces olindensis</name>
    <dbReference type="NCBI Taxonomy" id="358823"/>
    <lineage>
        <taxon>Bacteria</taxon>
        <taxon>Bacillati</taxon>
        <taxon>Actinomycetota</taxon>
        <taxon>Actinomycetes</taxon>
        <taxon>Kitasatosporales</taxon>
        <taxon>Streptomycetaceae</taxon>
        <taxon>Streptomyces</taxon>
    </lineage>
</organism>
<keyword evidence="1" id="KW-1133">Transmembrane helix</keyword>